<name>A0A239LN90_9PSED</name>
<gene>
    <name evidence="1" type="ORF">SAMN05444352_13920</name>
</gene>
<evidence type="ECO:0000313" key="2">
    <source>
        <dbReference type="Proteomes" id="UP000198407"/>
    </source>
</evidence>
<dbReference type="EMBL" id="FZOL01000039">
    <property type="protein sequence ID" value="SNT31372.1"/>
    <property type="molecule type" value="Genomic_DNA"/>
</dbReference>
<keyword evidence="2" id="KW-1185">Reference proteome</keyword>
<sequence length="223" mass="24821">MDINLLARMSGVNVKSVLEHTQVSSTTHILRVDLKNEPELRRAIEAGSSGKRQLPDGDRFETSALFEGKPHPFVAKWMDKTRSDNFGDESGVLPAWILGAETYSPESLFSVLVERINFTVFDRHSGAVHDLSTPNDHWHRPWLGLELGVLSNVGEVNLITTLATSGFIEINHDFDGENSMHLAGAFSNVRFNVENLNQWIPTAPNAEFTVELTSGFYALSGKW</sequence>
<organism evidence="1 2">
    <name type="scientific">Pseudomonas japonica</name>
    <dbReference type="NCBI Taxonomy" id="256466"/>
    <lineage>
        <taxon>Bacteria</taxon>
        <taxon>Pseudomonadati</taxon>
        <taxon>Pseudomonadota</taxon>
        <taxon>Gammaproteobacteria</taxon>
        <taxon>Pseudomonadales</taxon>
        <taxon>Pseudomonadaceae</taxon>
        <taxon>Pseudomonas</taxon>
    </lineage>
</organism>
<dbReference type="AlphaFoldDB" id="A0A239LN90"/>
<protein>
    <submittedName>
        <fullName evidence="1">Uncharacterized protein</fullName>
    </submittedName>
</protein>
<dbReference type="RefSeq" id="WP_042128901.1">
    <property type="nucleotide sequence ID" value="NZ_FZOL01000039.1"/>
</dbReference>
<reference evidence="2" key="1">
    <citation type="submission" date="2017-06" db="EMBL/GenBank/DDBJ databases">
        <authorList>
            <person name="Varghese N."/>
            <person name="Submissions S."/>
        </authorList>
    </citation>
    <scope>NUCLEOTIDE SEQUENCE [LARGE SCALE GENOMIC DNA]</scope>
    <source>
        <strain evidence="2">DSM 22348</strain>
    </source>
</reference>
<proteinExistence type="predicted"/>
<dbReference type="Proteomes" id="UP000198407">
    <property type="component" value="Unassembled WGS sequence"/>
</dbReference>
<evidence type="ECO:0000313" key="1">
    <source>
        <dbReference type="EMBL" id="SNT31372.1"/>
    </source>
</evidence>
<accession>A0A239LN90</accession>